<comment type="caution">
    <text evidence="6">The sequence shown here is derived from an EMBL/GenBank/DDBJ whole genome shotgun (WGS) entry which is preliminary data.</text>
</comment>
<proteinExistence type="predicted"/>
<dbReference type="Pfam" id="PF12833">
    <property type="entry name" value="HTH_18"/>
    <property type="match status" value="1"/>
</dbReference>
<keyword evidence="4" id="KW-0812">Transmembrane</keyword>
<dbReference type="RefSeq" id="WP_341419426.1">
    <property type="nucleotide sequence ID" value="NZ_JBBPCC010000028.1"/>
</dbReference>
<dbReference type="PROSITE" id="PS00041">
    <property type="entry name" value="HTH_ARAC_FAMILY_1"/>
    <property type="match status" value="1"/>
</dbReference>
<accession>A0ABU9DW02</accession>
<evidence type="ECO:0000256" key="1">
    <source>
        <dbReference type="ARBA" id="ARBA00023015"/>
    </source>
</evidence>
<dbReference type="InterPro" id="IPR041522">
    <property type="entry name" value="CdaR_GGDEF"/>
</dbReference>
<evidence type="ECO:0000313" key="7">
    <source>
        <dbReference type="Proteomes" id="UP001469365"/>
    </source>
</evidence>
<dbReference type="EMBL" id="JBBPCC010000028">
    <property type="protein sequence ID" value="MEK8132297.1"/>
    <property type="molecule type" value="Genomic_DNA"/>
</dbReference>
<keyword evidence="2" id="KW-0238">DNA-binding</keyword>
<sequence>MKKTWFYRLLFSYFPIFFSLTSILILVTFLLLSQMSQRETANGNQQLVRHLIQLIDYSLKETDNALIKELETDEKLRGFFQGEGAISYFDNYEISKRIHQIGGGDSLIDSIYLYRYADRMVLSSNTFISLSQFGDREFASSRAERGNLYELSDPRTYMEFQDQERFPASVVSMVRKYPLLQGGQGLVVVNISLAKISKRLAELTGAGSFVEIRDAGGSIIAGPEGTGGKLPGTTLSRISSDYTGWSYTGGVHDDNVLRYVSLFSYIWIAASLVVVIVGTVWMTYVTRRNYKPLEEIMDRIQLYSASRSSKLSRKGQDEFKFIEQALDSLIDQSNTYQKMHEEDSVYRRRHFFVELLEGSRTVDSEQWRRETERFGVPGEFRTLVVATYEIDKYPSVQSNYSQRDMYLLKFVLNSVVRELAETHRVTVWTEWTAQHQLTALYSCFREEMEAEDLVHQVAAEVQAWVKANLEFTVTVGLGAAVADTLQIPESYTQSQQALGYKASLGLSRVISYRDALFNDGKTYRFLPMIRQFARAFRTGDEDWREMFQTVFSEVRAQRLPREELVQVLNAFIDHLYREMVELPADIQEVWRSDTVGKLSELRDTFDWSGEMEARFAAILDELSGKLRTQQESRSHYKLIGEVKSYIDREYANPDLSLNQLCEKFGLNGKYISRLFKETFGEKLVDYLVGVRIAQSRRLLEETSLSLKQIAAEVGYLHDISYIRAFKKVMGTTPGDYRKNYEKSPS</sequence>
<name>A0ABU9DW02_9BACL</name>
<dbReference type="Gene3D" id="1.10.10.60">
    <property type="entry name" value="Homeodomain-like"/>
    <property type="match status" value="2"/>
</dbReference>
<feature type="transmembrane region" description="Helical" evidence="4">
    <location>
        <begin position="262"/>
        <end position="284"/>
    </location>
</feature>
<keyword evidence="1" id="KW-0805">Transcription regulation</keyword>
<keyword evidence="7" id="KW-1185">Reference proteome</keyword>
<keyword evidence="3" id="KW-0804">Transcription</keyword>
<dbReference type="InterPro" id="IPR009057">
    <property type="entry name" value="Homeodomain-like_sf"/>
</dbReference>
<dbReference type="Pfam" id="PF17853">
    <property type="entry name" value="GGDEF_2"/>
    <property type="match status" value="1"/>
</dbReference>
<evidence type="ECO:0000313" key="6">
    <source>
        <dbReference type="EMBL" id="MEK8132297.1"/>
    </source>
</evidence>
<dbReference type="Proteomes" id="UP001469365">
    <property type="component" value="Unassembled WGS sequence"/>
</dbReference>
<keyword evidence="4" id="KW-1133">Transmembrane helix</keyword>
<organism evidence="6 7">
    <name type="scientific">Paenibacillus filicis</name>
    <dbReference type="NCBI Taxonomy" id="669464"/>
    <lineage>
        <taxon>Bacteria</taxon>
        <taxon>Bacillati</taxon>
        <taxon>Bacillota</taxon>
        <taxon>Bacilli</taxon>
        <taxon>Bacillales</taxon>
        <taxon>Paenibacillaceae</taxon>
        <taxon>Paenibacillus</taxon>
    </lineage>
</organism>
<feature type="domain" description="HTH araC/xylS-type" evidence="5">
    <location>
        <begin position="640"/>
        <end position="739"/>
    </location>
</feature>
<dbReference type="SMART" id="SM00342">
    <property type="entry name" value="HTH_ARAC"/>
    <property type="match status" value="1"/>
</dbReference>
<gene>
    <name evidence="6" type="ORF">WMW72_30800</name>
</gene>
<evidence type="ECO:0000256" key="4">
    <source>
        <dbReference type="SAM" id="Phobius"/>
    </source>
</evidence>
<dbReference type="SUPFAM" id="SSF46689">
    <property type="entry name" value="Homeodomain-like"/>
    <property type="match status" value="1"/>
</dbReference>
<protein>
    <submittedName>
        <fullName evidence="6">Helix-turn-helix domain-containing protein</fullName>
    </submittedName>
</protein>
<evidence type="ECO:0000256" key="2">
    <source>
        <dbReference type="ARBA" id="ARBA00023125"/>
    </source>
</evidence>
<dbReference type="InterPro" id="IPR018060">
    <property type="entry name" value="HTH_AraC"/>
</dbReference>
<reference evidence="6 7" key="1">
    <citation type="submission" date="2024-04" db="EMBL/GenBank/DDBJ databases">
        <title>draft genome sequnece of Paenibacillus filicis.</title>
        <authorList>
            <person name="Kim D.-U."/>
        </authorList>
    </citation>
    <scope>NUCLEOTIDE SEQUENCE [LARGE SCALE GENOMIC DNA]</scope>
    <source>
        <strain evidence="6 7">KACC14197</strain>
    </source>
</reference>
<evidence type="ECO:0000256" key="3">
    <source>
        <dbReference type="ARBA" id="ARBA00023163"/>
    </source>
</evidence>
<dbReference type="PROSITE" id="PS01124">
    <property type="entry name" value="HTH_ARAC_FAMILY_2"/>
    <property type="match status" value="1"/>
</dbReference>
<dbReference type="InterPro" id="IPR018062">
    <property type="entry name" value="HTH_AraC-typ_CS"/>
</dbReference>
<keyword evidence="4" id="KW-0472">Membrane</keyword>
<dbReference type="PANTHER" id="PTHR43280:SF2">
    <property type="entry name" value="HTH-TYPE TRANSCRIPTIONAL REGULATOR EXSA"/>
    <property type="match status" value="1"/>
</dbReference>
<dbReference type="PANTHER" id="PTHR43280">
    <property type="entry name" value="ARAC-FAMILY TRANSCRIPTIONAL REGULATOR"/>
    <property type="match status" value="1"/>
</dbReference>
<evidence type="ECO:0000259" key="5">
    <source>
        <dbReference type="PROSITE" id="PS01124"/>
    </source>
</evidence>
<feature type="transmembrane region" description="Helical" evidence="4">
    <location>
        <begin position="12"/>
        <end position="32"/>
    </location>
</feature>